<comment type="caution">
    <text evidence="2">The sequence shown here is derived from an EMBL/GenBank/DDBJ whole genome shotgun (WGS) entry which is preliminary data.</text>
</comment>
<keyword evidence="1" id="KW-0732">Signal</keyword>
<feature type="signal peptide" evidence="1">
    <location>
        <begin position="1"/>
        <end position="18"/>
    </location>
</feature>
<keyword evidence="3" id="KW-1185">Reference proteome</keyword>
<name>A0AAV2Z869_9STRA</name>
<dbReference type="EMBL" id="DAKRPA010000044">
    <property type="protein sequence ID" value="DBA01632.1"/>
    <property type="molecule type" value="Genomic_DNA"/>
</dbReference>
<dbReference type="Proteomes" id="UP001146120">
    <property type="component" value="Unassembled WGS sequence"/>
</dbReference>
<accession>A0AAV2Z869</accession>
<protein>
    <submittedName>
        <fullName evidence="2">Uncharacterized protein</fullName>
    </submittedName>
</protein>
<proteinExistence type="predicted"/>
<gene>
    <name evidence="2" type="ORF">N0F65_011388</name>
</gene>
<evidence type="ECO:0000313" key="3">
    <source>
        <dbReference type="Proteomes" id="UP001146120"/>
    </source>
</evidence>
<feature type="chain" id="PRO_5043315451" evidence="1">
    <location>
        <begin position="19"/>
        <end position="203"/>
    </location>
</feature>
<organism evidence="2 3">
    <name type="scientific">Lagenidium giganteum</name>
    <dbReference type="NCBI Taxonomy" id="4803"/>
    <lineage>
        <taxon>Eukaryota</taxon>
        <taxon>Sar</taxon>
        <taxon>Stramenopiles</taxon>
        <taxon>Oomycota</taxon>
        <taxon>Peronosporomycetes</taxon>
        <taxon>Pythiales</taxon>
        <taxon>Pythiaceae</taxon>
    </lineage>
</organism>
<reference evidence="2" key="1">
    <citation type="submission" date="2022-11" db="EMBL/GenBank/DDBJ databases">
        <authorList>
            <person name="Morgan W.R."/>
            <person name="Tartar A."/>
        </authorList>
    </citation>
    <scope>NUCLEOTIDE SEQUENCE</scope>
    <source>
        <strain evidence="2">ARSEF 373</strain>
    </source>
</reference>
<reference evidence="2" key="2">
    <citation type="journal article" date="2023" name="Microbiol Resour">
        <title>Decontamination and Annotation of the Draft Genome Sequence of the Oomycete Lagenidium giganteum ARSEF 373.</title>
        <authorList>
            <person name="Morgan W.R."/>
            <person name="Tartar A."/>
        </authorList>
    </citation>
    <scope>NUCLEOTIDE SEQUENCE</scope>
    <source>
        <strain evidence="2">ARSEF 373</strain>
    </source>
</reference>
<sequence length="203" mass="22570">MSKVSGAIALLFTSVVWAESLLGQWQCVGDITTPVRRFWSSDIECASLNGRDCLWQSDMASCNRVIQDMRLNAQSTITQPLRCGNHHRATWGSTGYLEGGHWCTKSFDLVPNYPPMSPWTCVNGVNVPLRVNFWGDVECMSSNRRDCHWKSSQSECAALIVNPPKLQVPLTCGDVHVDEHGTGGYGTANHWCRLGATFFMLSK</sequence>
<evidence type="ECO:0000256" key="1">
    <source>
        <dbReference type="SAM" id="SignalP"/>
    </source>
</evidence>
<dbReference type="AlphaFoldDB" id="A0AAV2Z869"/>
<evidence type="ECO:0000313" key="2">
    <source>
        <dbReference type="EMBL" id="DBA01632.1"/>
    </source>
</evidence>